<reference evidence="2" key="1">
    <citation type="submission" date="2016-10" db="EMBL/GenBank/DDBJ databases">
        <authorList>
            <person name="Varghese N."/>
            <person name="Submissions S."/>
        </authorList>
    </citation>
    <scope>NUCLEOTIDE SEQUENCE [LARGE SCALE GENOMIC DNA]</scope>
    <source>
        <strain evidence="2">CGMCC 1.8975</strain>
    </source>
</reference>
<protein>
    <submittedName>
        <fullName evidence="1">Uncharacterized protein</fullName>
    </submittedName>
</protein>
<organism evidence="1 2">
    <name type="scientific">Hymenobacter psychrophilus</name>
    <dbReference type="NCBI Taxonomy" id="651662"/>
    <lineage>
        <taxon>Bacteria</taxon>
        <taxon>Pseudomonadati</taxon>
        <taxon>Bacteroidota</taxon>
        <taxon>Cytophagia</taxon>
        <taxon>Cytophagales</taxon>
        <taxon>Hymenobacteraceae</taxon>
        <taxon>Hymenobacter</taxon>
    </lineage>
</organism>
<dbReference type="STRING" id="651662.SAMN04488069_10866"/>
<dbReference type="EMBL" id="FNOV01000008">
    <property type="protein sequence ID" value="SDY38913.1"/>
    <property type="molecule type" value="Genomic_DNA"/>
</dbReference>
<accession>A0A1H3JG06</accession>
<name>A0A1H3JG06_9BACT</name>
<sequence length="42" mass="4331">MMPAAEAWAFALADSLYTGVVINPATDGLVLNSAVLMQLAGH</sequence>
<keyword evidence="2" id="KW-1185">Reference proteome</keyword>
<proteinExistence type="predicted"/>
<dbReference type="AlphaFoldDB" id="A0A1H3JG06"/>
<dbReference type="Proteomes" id="UP000199249">
    <property type="component" value="Unassembled WGS sequence"/>
</dbReference>
<evidence type="ECO:0000313" key="1">
    <source>
        <dbReference type="EMBL" id="SDY38913.1"/>
    </source>
</evidence>
<gene>
    <name evidence="1" type="ORF">SAMN04488069_10866</name>
</gene>
<evidence type="ECO:0000313" key="2">
    <source>
        <dbReference type="Proteomes" id="UP000199249"/>
    </source>
</evidence>